<dbReference type="Proteomes" id="UP000008177">
    <property type="component" value="Unplaced contigs"/>
</dbReference>
<proteinExistence type="predicted"/>
<evidence type="ECO:0000313" key="3">
    <source>
        <dbReference type="Proteomes" id="UP000008177"/>
    </source>
</evidence>
<accession>G2XRY5</accession>
<protein>
    <submittedName>
        <fullName evidence="2">Uncharacterized protein</fullName>
    </submittedName>
</protein>
<reference evidence="3" key="1">
    <citation type="journal article" date="2011" name="PLoS Genet.">
        <title>Genomic analysis of the necrotrophic fungal pathogens Sclerotinia sclerotiorum and Botrytis cinerea.</title>
        <authorList>
            <person name="Amselem J."/>
            <person name="Cuomo C.A."/>
            <person name="van Kan J.A."/>
            <person name="Viaud M."/>
            <person name="Benito E.P."/>
            <person name="Couloux A."/>
            <person name="Coutinho P.M."/>
            <person name="de Vries R.P."/>
            <person name="Dyer P.S."/>
            <person name="Fillinger S."/>
            <person name="Fournier E."/>
            <person name="Gout L."/>
            <person name="Hahn M."/>
            <person name="Kohn L."/>
            <person name="Lapalu N."/>
            <person name="Plummer K.M."/>
            <person name="Pradier J.M."/>
            <person name="Quevillon E."/>
            <person name="Sharon A."/>
            <person name="Simon A."/>
            <person name="ten Have A."/>
            <person name="Tudzynski B."/>
            <person name="Tudzynski P."/>
            <person name="Wincker P."/>
            <person name="Andrew M."/>
            <person name="Anthouard V."/>
            <person name="Beever R.E."/>
            <person name="Beffa R."/>
            <person name="Benoit I."/>
            <person name="Bouzid O."/>
            <person name="Brault B."/>
            <person name="Chen Z."/>
            <person name="Choquer M."/>
            <person name="Collemare J."/>
            <person name="Cotton P."/>
            <person name="Danchin E.G."/>
            <person name="Da Silva C."/>
            <person name="Gautier A."/>
            <person name="Giraud C."/>
            <person name="Giraud T."/>
            <person name="Gonzalez C."/>
            <person name="Grossetete S."/>
            <person name="Guldener U."/>
            <person name="Henrissat B."/>
            <person name="Howlett B.J."/>
            <person name="Kodira C."/>
            <person name="Kretschmer M."/>
            <person name="Lappartient A."/>
            <person name="Leroch M."/>
            <person name="Levis C."/>
            <person name="Mauceli E."/>
            <person name="Neuveglise C."/>
            <person name="Oeser B."/>
            <person name="Pearson M."/>
            <person name="Poulain J."/>
            <person name="Poussereau N."/>
            <person name="Quesneville H."/>
            <person name="Rascle C."/>
            <person name="Schumacher J."/>
            <person name="Segurens B."/>
            <person name="Sexton A."/>
            <person name="Silva E."/>
            <person name="Sirven C."/>
            <person name="Soanes D.M."/>
            <person name="Talbot N.J."/>
            <person name="Templeton M."/>
            <person name="Yandava C."/>
            <person name="Yarden O."/>
            <person name="Zeng Q."/>
            <person name="Rollins J.A."/>
            <person name="Lebrun M.H."/>
            <person name="Dickman M."/>
        </authorList>
    </citation>
    <scope>NUCLEOTIDE SEQUENCE [LARGE SCALE GENOMIC DNA]</scope>
    <source>
        <strain evidence="3">T4</strain>
    </source>
</reference>
<dbReference type="EMBL" id="FQ790259">
    <property type="protein sequence ID" value="CCD33731.1"/>
    <property type="molecule type" value="Genomic_DNA"/>
</dbReference>
<dbReference type="AlphaFoldDB" id="G2XRY5"/>
<feature type="compositionally biased region" description="Basic and acidic residues" evidence="1">
    <location>
        <begin position="65"/>
        <end position="74"/>
    </location>
</feature>
<organism evidence="2 3">
    <name type="scientific">Botryotinia fuckeliana (strain T4)</name>
    <name type="common">Noble rot fungus</name>
    <name type="synonym">Botrytis cinerea</name>
    <dbReference type="NCBI Taxonomy" id="999810"/>
    <lineage>
        <taxon>Eukaryota</taxon>
        <taxon>Fungi</taxon>
        <taxon>Dikarya</taxon>
        <taxon>Ascomycota</taxon>
        <taxon>Pezizomycotina</taxon>
        <taxon>Leotiomycetes</taxon>
        <taxon>Helotiales</taxon>
        <taxon>Sclerotiniaceae</taxon>
        <taxon>Botrytis</taxon>
    </lineage>
</organism>
<dbReference type="HOGENOM" id="CLU_2830874_0_0_1"/>
<gene>
    <name evidence="2" type="ORF">BofuT4_P065430.1</name>
</gene>
<feature type="region of interest" description="Disordered" evidence="1">
    <location>
        <begin position="49"/>
        <end position="74"/>
    </location>
</feature>
<name>G2XRY5_BOTF4</name>
<sequence>MDRETVPQMSCLTLESRMKETSEDVEARTLDVDLISLEAHTMIEKAHELSPNRASVLPEPALTPELRRLTNEKA</sequence>
<evidence type="ECO:0000256" key="1">
    <source>
        <dbReference type="SAM" id="MobiDB-lite"/>
    </source>
</evidence>
<evidence type="ECO:0000313" key="2">
    <source>
        <dbReference type="EMBL" id="CCD33731.1"/>
    </source>
</evidence>
<dbReference type="InParanoid" id="G2XRY5"/>